<dbReference type="EMBL" id="BDQE01000167">
    <property type="protein sequence ID" value="GBH22907.1"/>
    <property type="molecule type" value="Genomic_RNA"/>
</dbReference>
<proteinExistence type="predicted"/>
<name>A0A2V0RCR9_9ZZZZ</name>
<sequence length="550" mass="57894">MDAQSYVAEVARVVVNPYGNSTSGSLMAPNSTTDAMIYVSEGANTLSLASTTTSVVALYDAEATFRNGQAQVYAYERNSANVVTGLTLIPVGRPSTDFLSGGIISSSMKVSNTSASDSIAGTQSQAVLHSIPRDASALTATSLVLNVRDKQNKLITNINSKFDGTQTTSPTEHMGEKMALLRDGAKSNRVSMGFNIATSAATAADGIIGAEDFLVTKVANFSAGQTFGDYAASAIYDSSRAGNTKNPLTFSTFKVQFRLDINCVAESAIVAGTSRFALVALDSANKLLTSVDITTETPGDAVFDLSIDETLVSTTSPIGRVMLFCTEATDSGGTVAHQVDALNKNLKRSDTVSSGRIEAVEETADLASRGVHVCVLEGVNEKASINFHAANVIAGIPDSSTAFIAGSGSMVSPDYDLSDVTDLLQTFKFNVPRAYTTSGASAAGEMYFKAVSDSPMNAAMHARSFKKIGRAFRKIGNVAKKVRSQLSDHVRDVQPYLTQATQILGDIGGERAQMALQGIDRAQQMIEQGRDMGVLQASYGIPGLSKPSFL</sequence>
<comment type="caution">
    <text evidence="1">The sequence shown here is derived from an EMBL/GenBank/DDBJ whole genome shotgun (WGS) entry which is preliminary data.</text>
</comment>
<accession>A0A2V0RCR9</accession>
<protein>
    <submittedName>
        <fullName evidence="1">Uncharacterized protein</fullName>
    </submittedName>
</protein>
<reference evidence="1" key="1">
    <citation type="submission" date="2017-04" db="EMBL/GenBank/DDBJ databases">
        <title>Unveiling RNA virosphere associated with marine microorganisms.</title>
        <authorList>
            <person name="Urayama S."/>
            <person name="Takaki Y."/>
            <person name="Nishi S."/>
            <person name="Yoshida Y."/>
            <person name="Deguchi S."/>
            <person name="Takai K."/>
            <person name="Nunoura T."/>
        </authorList>
    </citation>
    <scope>NUCLEOTIDE SEQUENCE</scope>
</reference>
<evidence type="ECO:0000313" key="1">
    <source>
        <dbReference type="EMBL" id="GBH22907.1"/>
    </source>
</evidence>
<dbReference type="AlphaFoldDB" id="A0A2V0RCR9"/>
<organism evidence="1">
    <name type="scientific">viral metagenome</name>
    <dbReference type="NCBI Taxonomy" id="1070528"/>
    <lineage>
        <taxon>unclassified sequences</taxon>
        <taxon>metagenomes</taxon>
        <taxon>organismal metagenomes</taxon>
    </lineage>
</organism>